<dbReference type="AlphaFoldDB" id="A0A5M8PMI3"/>
<name>A0A5M8PMI3_9LECA</name>
<organism evidence="2 3">
    <name type="scientific">Lasallia pustulata</name>
    <dbReference type="NCBI Taxonomy" id="136370"/>
    <lineage>
        <taxon>Eukaryota</taxon>
        <taxon>Fungi</taxon>
        <taxon>Dikarya</taxon>
        <taxon>Ascomycota</taxon>
        <taxon>Pezizomycotina</taxon>
        <taxon>Lecanoromycetes</taxon>
        <taxon>OSLEUM clade</taxon>
        <taxon>Umbilicariomycetidae</taxon>
        <taxon>Umbilicariales</taxon>
        <taxon>Umbilicariaceae</taxon>
        <taxon>Lasallia</taxon>
    </lineage>
</organism>
<dbReference type="InterPro" id="IPR001810">
    <property type="entry name" value="F-box_dom"/>
</dbReference>
<accession>A0A5M8PMI3</accession>
<reference evidence="2 3" key="1">
    <citation type="submission" date="2019-09" db="EMBL/GenBank/DDBJ databases">
        <title>The hologenome of the rock-dwelling lichen Lasallia pustulata.</title>
        <authorList>
            <person name="Greshake Tzovaras B."/>
            <person name="Segers F."/>
            <person name="Bicker A."/>
            <person name="Dal Grande F."/>
            <person name="Otte J."/>
            <person name="Hankeln T."/>
            <person name="Schmitt I."/>
            <person name="Ebersberger I."/>
        </authorList>
    </citation>
    <scope>NUCLEOTIDE SEQUENCE [LARGE SCALE GENOMIC DNA]</scope>
    <source>
        <strain evidence="2">A1-1</strain>
    </source>
</reference>
<evidence type="ECO:0000313" key="3">
    <source>
        <dbReference type="Proteomes" id="UP000324767"/>
    </source>
</evidence>
<dbReference type="Proteomes" id="UP000324767">
    <property type="component" value="Unassembled WGS sequence"/>
</dbReference>
<sequence length="457" mass="52929">MESLPAELCLDICGYLSDDRQSLGALQVTCKKFHQMIQPFIFNTIRINKDSKSWGKLKQITSHPSIRMFVERILCETGVLPDLRTQKDWETYAQFSLMVSGDLNEKMVQEHYGNFQNWRRVEQGLLNPPTNTSQESPEQLQLERLTRLHSIETVSGTCTSLWAPSAGNGNDLSKKAQDTMIHPVFWVHDNTHILSFLQEMDKRKDGLISLKLTHFPTSVPDQRALHVTTLRDAISGLRHLDLDFEGLTSDSQFWREVAEDDAIRFTDWLRAATELETFRLSQRPNSYNHELSIIRALNHCGHTWPKLHTLQFVSTCDTIRDITNFVLSHRDSLHELRIVDAEPPYPDPDSWLYLIKQLVKHHPLKHFTKFTLQDNPIVHLLPERWTDSLFFSMRTPVLNDMENLMNAELEYIGLHGCSSSDSGRREALGAYFPEFLHDETRGYYIETQAMGIDKYFI</sequence>
<dbReference type="OrthoDB" id="4179303at2759"/>
<evidence type="ECO:0000259" key="1">
    <source>
        <dbReference type="Pfam" id="PF12937"/>
    </source>
</evidence>
<dbReference type="Pfam" id="PF12937">
    <property type="entry name" value="F-box-like"/>
    <property type="match status" value="1"/>
</dbReference>
<feature type="domain" description="F-box" evidence="1">
    <location>
        <begin position="2"/>
        <end position="39"/>
    </location>
</feature>
<comment type="caution">
    <text evidence="2">The sequence shown here is derived from an EMBL/GenBank/DDBJ whole genome shotgun (WGS) entry which is preliminary data.</text>
</comment>
<gene>
    <name evidence="2" type="ORF">FRX48_05561</name>
</gene>
<proteinExistence type="predicted"/>
<dbReference type="EMBL" id="VXIT01000009">
    <property type="protein sequence ID" value="KAA6410140.1"/>
    <property type="molecule type" value="Genomic_DNA"/>
</dbReference>
<dbReference type="CDD" id="cd09917">
    <property type="entry name" value="F-box_SF"/>
    <property type="match status" value="1"/>
</dbReference>
<protein>
    <recommendedName>
        <fullName evidence="1">F-box domain-containing protein</fullName>
    </recommendedName>
</protein>
<evidence type="ECO:0000313" key="2">
    <source>
        <dbReference type="EMBL" id="KAA6410140.1"/>
    </source>
</evidence>